<reference evidence="1" key="1">
    <citation type="submission" date="2014-09" db="EMBL/GenBank/DDBJ databases">
        <authorList>
            <person name="Magalhaes I.L.F."/>
            <person name="Oliveira U."/>
            <person name="Santos F.R."/>
            <person name="Vidigal T.H.D.A."/>
            <person name="Brescovit A.D."/>
            <person name="Santos A.J."/>
        </authorList>
    </citation>
    <scope>NUCLEOTIDE SEQUENCE</scope>
    <source>
        <tissue evidence="1">Shoot tissue taken approximately 20 cm above the soil surface</tissue>
    </source>
</reference>
<reference evidence="1" key="2">
    <citation type="journal article" date="2015" name="Data Brief">
        <title>Shoot transcriptome of the giant reed, Arundo donax.</title>
        <authorList>
            <person name="Barrero R.A."/>
            <person name="Guerrero F.D."/>
            <person name="Moolhuijzen P."/>
            <person name="Goolsby J.A."/>
            <person name="Tidwell J."/>
            <person name="Bellgard S.E."/>
            <person name="Bellgard M.I."/>
        </authorList>
    </citation>
    <scope>NUCLEOTIDE SEQUENCE</scope>
    <source>
        <tissue evidence="1">Shoot tissue taken approximately 20 cm above the soil surface</tissue>
    </source>
</reference>
<dbReference type="AlphaFoldDB" id="A0A0A9A468"/>
<dbReference type="EMBL" id="GBRH01254095">
    <property type="protein sequence ID" value="JAD43800.1"/>
    <property type="molecule type" value="Transcribed_RNA"/>
</dbReference>
<proteinExistence type="predicted"/>
<organism evidence="1">
    <name type="scientific">Arundo donax</name>
    <name type="common">Giant reed</name>
    <name type="synonym">Donax arundinaceus</name>
    <dbReference type="NCBI Taxonomy" id="35708"/>
    <lineage>
        <taxon>Eukaryota</taxon>
        <taxon>Viridiplantae</taxon>
        <taxon>Streptophyta</taxon>
        <taxon>Embryophyta</taxon>
        <taxon>Tracheophyta</taxon>
        <taxon>Spermatophyta</taxon>
        <taxon>Magnoliopsida</taxon>
        <taxon>Liliopsida</taxon>
        <taxon>Poales</taxon>
        <taxon>Poaceae</taxon>
        <taxon>PACMAD clade</taxon>
        <taxon>Arundinoideae</taxon>
        <taxon>Arundineae</taxon>
        <taxon>Arundo</taxon>
    </lineage>
</organism>
<name>A0A0A9A468_ARUDO</name>
<evidence type="ECO:0000313" key="1">
    <source>
        <dbReference type="EMBL" id="JAD43800.1"/>
    </source>
</evidence>
<protein>
    <submittedName>
        <fullName evidence="1">Uncharacterized protein</fullName>
    </submittedName>
</protein>
<accession>A0A0A9A468</accession>
<sequence length="20" mass="2373">MYVSAKIKIETVRAKSKSFW</sequence>